<dbReference type="HOGENOM" id="CLU_199417_0_0_1"/>
<evidence type="ECO:0000313" key="1">
    <source>
        <dbReference type="EMBL" id="KIM52672.1"/>
    </source>
</evidence>
<dbReference type="AlphaFoldDB" id="A0A0C2ZIU2"/>
<accession>A0A0C2ZIU2</accession>
<name>A0A0C2ZIU2_9AGAM</name>
<keyword evidence="2" id="KW-1185">Reference proteome</keyword>
<dbReference type="OrthoDB" id="2692481at2759"/>
<reference evidence="1 2" key="1">
    <citation type="submission" date="2014-04" db="EMBL/GenBank/DDBJ databases">
        <authorList>
            <consortium name="DOE Joint Genome Institute"/>
            <person name="Kuo A."/>
            <person name="Kohler A."/>
            <person name="Nagy L.G."/>
            <person name="Floudas D."/>
            <person name="Copeland A."/>
            <person name="Barry K.W."/>
            <person name="Cichocki N."/>
            <person name="Veneault-Fourrey C."/>
            <person name="LaButti K."/>
            <person name="Lindquist E.A."/>
            <person name="Lipzen A."/>
            <person name="Lundell T."/>
            <person name="Morin E."/>
            <person name="Murat C."/>
            <person name="Sun H."/>
            <person name="Tunlid A."/>
            <person name="Henrissat B."/>
            <person name="Grigoriev I.V."/>
            <person name="Hibbett D.S."/>
            <person name="Martin F."/>
            <person name="Nordberg H.P."/>
            <person name="Cantor M.N."/>
            <person name="Hua S.X."/>
        </authorList>
    </citation>
    <scope>NUCLEOTIDE SEQUENCE [LARGE SCALE GENOMIC DNA]</scope>
    <source>
        <strain evidence="1 2">Foug A</strain>
    </source>
</reference>
<evidence type="ECO:0000313" key="2">
    <source>
        <dbReference type="Proteomes" id="UP000053989"/>
    </source>
</evidence>
<dbReference type="InParanoid" id="A0A0C2ZIU2"/>
<dbReference type="Proteomes" id="UP000053989">
    <property type="component" value="Unassembled WGS sequence"/>
</dbReference>
<organism evidence="1 2">
    <name type="scientific">Scleroderma citrinum Foug A</name>
    <dbReference type="NCBI Taxonomy" id="1036808"/>
    <lineage>
        <taxon>Eukaryota</taxon>
        <taxon>Fungi</taxon>
        <taxon>Dikarya</taxon>
        <taxon>Basidiomycota</taxon>
        <taxon>Agaricomycotina</taxon>
        <taxon>Agaricomycetes</taxon>
        <taxon>Agaricomycetidae</taxon>
        <taxon>Boletales</taxon>
        <taxon>Sclerodermatineae</taxon>
        <taxon>Sclerodermataceae</taxon>
        <taxon>Scleroderma</taxon>
    </lineage>
</organism>
<protein>
    <submittedName>
        <fullName evidence="1">Uncharacterized protein</fullName>
    </submittedName>
</protein>
<feature type="non-terminal residue" evidence="1">
    <location>
        <position position="50"/>
    </location>
</feature>
<feature type="non-terminal residue" evidence="1">
    <location>
        <position position="1"/>
    </location>
</feature>
<proteinExistence type="predicted"/>
<gene>
    <name evidence="1" type="ORF">SCLCIDRAFT_85648</name>
</gene>
<dbReference type="EMBL" id="KN822203">
    <property type="protein sequence ID" value="KIM52672.1"/>
    <property type="molecule type" value="Genomic_DNA"/>
</dbReference>
<sequence>LARYGKRKAFYTGSNSLCRQHIRSHYELYKARCAERGVSEHHHALPQMLL</sequence>
<reference evidence="2" key="2">
    <citation type="submission" date="2015-01" db="EMBL/GenBank/DDBJ databases">
        <title>Evolutionary Origins and Diversification of the Mycorrhizal Mutualists.</title>
        <authorList>
            <consortium name="DOE Joint Genome Institute"/>
            <consortium name="Mycorrhizal Genomics Consortium"/>
            <person name="Kohler A."/>
            <person name="Kuo A."/>
            <person name="Nagy L.G."/>
            <person name="Floudas D."/>
            <person name="Copeland A."/>
            <person name="Barry K.W."/>
            <person name="Cichocki N."/>
            <person name="Veneault-Fourrey C."/>
            <person name="LaButti K."/>
            <person name="Lindquist E.A."/>
            <person name="Lipzen A."/>
            <person name="Lundell T."/>
            <person name="Morin E."/>
            <person name="Murat C."/>
            <person name="Riley R."/>
            <person name="Ohm R."/>
            <person name="Sun H."/>
            <person name="Tunlid A."/>
            <person name="Henrissat B."/>
            <person name="Grigoriev I.V."/>
            <person name="Hibbett D.S."/>
            <person name="Martin F."/>
        </authorList>
    </citation>
    <scope>NUCLEOTIDE SEQUENCE [LARGE SCALE GENOMIC DNA]</scope>
    <source>
        <strain evidence="2">Foug A</strain>
    </source>
</reference>